<proteinExistence type="predicted"/>
<keyword evidence="2" id="KW-1185">Reference proteome</keyword>
<dbReference type="EMBL" id="CAJJDN010000044">
    <property type="protein sequence ID" value="CAD8083056.1"/>
    <property type="molecule type" value="Genomic_DNA"/>
</dbReference>
<evidence type="ECO:0000313" key="1">
    <source>
        <dbReference type="EMBL" id="CAD8083056.1"/>
    </source>
</evidence>
<organism evidence="1 2">
    <name type="scientific">Paramecium sonneborni</name>
    <dbReference type="NCBI Taxonomy" id="65129"/>
    <lineage>
        <taxon>Eukaryota</taxon>
        <taxon>Sar</taxon>
        <taxon>Alveolata</taxon>
        <taxon>Ciliophora</taxon>
        <taxon>Intramacronucleata</taxon>
        <taxon>Oligohymenophorea</taxon>
        <taxon>Peniculida</taxon>
        <taxon>Parameciidae</taxon>
        <taxon>Paramecium</taxon>
    </lineage>
</organism>
<dbReference type="OrthoDB" id="293406at2759"/>
<reference evidence="1" key="1">
    <citation type="submission" date="2021-01" db="EMBL/GenBank/DDBJ databases">
        <authorList>
            <consortium name="Genoscope - CEA"/>
            <person name="William W."/>
        </authorList>
    </citation>
    <scope>NUCLEOTIDE SEQUENCE</scope>
</reference>
<gene>
    <name evidence="1" type="ORF">PSON_ATCC_30995.1.T0440202</name>
</gene>
<dbReference type="Proteomes" id="UP000692954">
    <property type="component" value="Unassembled WGS sequence"/>
</dbReference>
<accession>A0A8S1MZZ3</accession>
<dbReference type="AlphaFoldDB" id="A0A8S1MZZ3"/>
<evidence type="ECO:0000313" key="2">
    <source>
        <dbReference type="Proteomes" id="UP000692954"/>
    </source>
</evidence>
<protein>
    <submittedName>
        <fullName evidence="1">Uncharacterized protein</fullName>
    </submittedName>
</protein>
<sequence length="79" mass="9459">MQKEIDKCIGYEQETCINQEYKIPQNVHLFIIYVTSNSIIERCSKLIFTKFGTKENNFYDQVQNFNWLKQEKSPNFSIV</sequence>
<name>A0A8S1MZZ3_9CILI</name>
<comment type="caution">
    <text evidence="1">The sequence shown here is derived from an EMBL/GenBank/DDBJ whole genome shotgun (WGS) entry which is preliminary data.</text>
</comment>